<dbReference type="GO" id="GO:0000156">
    <property type="term" value="F:phosphorelay response regulator activity"/>
    <property type="evidence" value="ECO:0007669"/>
    <property type="project" value="TreeGrafter"/>
</dbReference>
<evidence type="ECO:0000313" key="7">
    <source>
        <dbReference type="Proteomes" id="UP000664161"/>
    </source>
</evidence>
<evidence type="ECO:0000259" key="5">
    <source>
        <dbReference type="PROSITE" id="PS51755"/>
    </source>
</evidence>
<dbReference type="SMART" id="SM00448">
    <property type="entry name" value="REC"/>
    <property type="match status" value="1"/>
</dbReference>
<keyword evidence="2" id="KW-0597">Phosphoprotein</keyword>
<gene>
    <name evidence="6" type="ORF">J3491_00805</name>
</gene>
<dbReference type="InterPro" id="IPR001867">
    <property type="entry name" value="OmpR/PhoB-type_DNA-bd"/>
</dbReference>
<dbReference type="InterPro" id="IPR016032">
    <property type="entry name" value="Sig_transdc_resp-reg_C-effctor"/>
</dbReference>
<accession>A0AAW4IL20</accession>
<dbReference type="Gene3D" id="6.10.250.690">
    <property type="match status" value="1"/>
</dbReference>
<dbReference type="EMBL" id="JAGBKN010000001">
    <property type="protein sequence ID" value="MBO1515871.1"/>
    <property type="molecule type" value="Genomic_DNA"/>
</dbReference>
<feature type="DNA-binding region" description="OmpR/PhoB-type" evidence="3">
    <location>
        <begin position="167"/>
        <end position="270"/>
    </location>
</feature>
<dbReference type="PANTHER" id="PTHR48111:SF6">
    <property type="entry name" value="TRANSCRIPTIONAL REGULATORY PROTEIN CREB"/>
    <property type="match status" value="1"/>
</dbReference>
<dbReference type="InterPro" id="IPR011006">
    <property type="entry name" value="CheY-like_superfamily"/>
</dbReference>
<dbReference type="GO" id="GO:0006355">
    <property type="term" value="P:regulation of DNA-templated transcription"/>
    <property type="evidence" value="ECO:0007669"/>
    <property type="project" value="InterPro"/>
</dbReference>
<evidence type="ECO:0000256" key="2">
    <source>
        <dbReference type="PROSITE-ProRule" id="PRU00169"/>
    </source>
</evidence>
<protein>
    <submittedName>
        <fullName evidence="6">Response regulator</fullName>
    </submittedName>
</protein>
<sequence>MTHILLVEDDPAIAMSLKVTCKREGWQMTWLDNASSVLPMLHSNDAQDLSAIILDVGLPDGDGLSLCQQIRHTPDIGRLKDIPVVFLTARSDEVDRILGLEMGGDDYCAKPFSPRELVARLKAIWRREQLLFEQSAATATVTEATENANQHVSARSSGSTPAHHLSGQALSFECQSGIWHYQPLNYSLMWQDTKLELSNTERKILLTLLQAPNQVFSREQLLNAVSDYPDHRLARTIDSHIKSIRKQLAIVDPSRDVIYTHRGLGYALCPA</sequence>
<comment type="caution">
    <text evidence="6">The sequence shown here is derived from an EMBL/GenBank/DDBJ whole genome shotgun (WGS) entry which is preliminary data.</text>
</comment>
<dbReference type="Gene3D" id="1.10.10.10">
    <property type="entry name" value="Winged helix-like DNA-binding domain superfamily/Winged helix DNA-binding domain"/>
    <property type="match status" value="1"/>
</dbReference>
<reference evidence="6 7" key="1">
    <citation type="submission" date="2021-03" db="EMBL/GenBank/DDBJ databases">
        <authorList>
            <person name="Shang D.-D."/>
            <person name="Du Z.-J."/>
            <person name="Chen G.-J."/>
        </authorList>
    </citation>
    <scope>NUCLEOTIDE SEQUENCE [LARGE SCALE GENOMIC DNA]</scope>
    <source>
        <strain evidence="6 7">F2608</strain>
    </source>
</reference>
<evidence type="ECO:0000256" key="1">
    <source>
        <dbReference type="ARBA" id="ARBA00023125"/>
    </source>
</evidence>
<dbReference type="Gene3D" id="3.40.50.2300">
    <property type="match status" value="1"/>
</dbReference>
<evidence type="ECO:0000259" key="4">
    <source>
        <dbReference type="PROSITE" id="PS50110"/>
    </source>
</evidence>
<feature type="domain" description="Response regulatory" evidence="4">
    <location>
        <begin position="3"/>
        <end position="125"/>
    </location>
</feature>
<proteinExistence type="predicted"/>
<dbReference type="GO" id="GO:0032993">
    <property type="term" value="C:protein-DNA complex"/>
    <property type="evidence" value="ECO:0007669"/>
    <property type="project" value="TreeGrafter"/>
</dbReference>
<keyword evidence="1 3" id="KW-0238">DNA-binding</keyword>
<dbReference type="SMART" id="SM00862">
    <property type="entry name" value="Trans_reg_C"/>
    <property type="match status" value="1"/>
</dbReference>
<dbReference type="Proteomes" id="UP000664161">
    <property type="component" value="Unassembled WGS sequence"/>
</dbReference>
<dbReference type="InterPro" id="IPR039420">
    <property type="entry name" value="WalR-like"/>
</dbReference>
<dbReference type="PROSITE" id="PS50110">
    <property type="entry name" value="RESPONSE_REGULATORY"/>
    <property type="match status" value="1"/>
</dbReference>
<dbReference type="GO" id="GO:0000976">
    <property type="term" value="F:transcription cis-regulatory region binding"/>
    <property type="evidence" value="ECO:0007669"/>
    <property type="project" value="TreeGrafter"/>
</dbReference>
<name>A0AAW4IL20_9GAMM</name>
<dbReference type="PANTHER" id="PTHR48111">
    <property type="entry name" value="REGULATOR OF RPOS"/>
    <property type="match status" value="1"/>
</dbReference>
<dbReference type="InterPro" id="IPR036388">
    <property type="entry name" value="WH-like_DNA-bd_sf"/>
</dbReference>
<dbReference type="SUPFAM" id="SSF52172">
    <property type="entry name" value="CheY-like"/>
    <property type="match status" value="1"/>
</dbReference>
<feature type="domain" description="OmpR/PhoB-type" evidence="5">
    <location>
        <begin position="167"/>
        <end position="270"/>
    </location>
</feature>
<dbReference type="Pfam" id="PF00072">
    <property type="entry name" value="Response_reg"/>
    <property type="match status" value="1"/>
</dbReference>
<feature type="modified residue" description="4-aspartylphosphate" evidence="2">
    <location>
        <position position="55"/>
    </location>
</feature>
<dbReference type="SUPFAM" id="SSF46894">
    <property type="entry name" value="C-terminal effector domain of the bipartite response regulators"/>
    <property type="match status" value="1"/>
</dbReference>
<dbReference type="AlphaFoldDB" id="A0AAW4IL20"/>
<dbReference type="CDD" id="cd00383">
    <property type="entry name" value="trans_reg_C"/>
    <property type="match status" value="1"/>
</dbReference>
<dbReference type="GO" id="GO:0005829">
    <property type="term" value="C:cytosol"/>
    <property type="evidence" value="ECO:0007669"/>
    <property type="project" value="TreeGrafter"/>
</dbReference>
<dbReference type="InterPro" id="IPR001789">
    <property type="entry name" value="Sig_transdc_resp-reg_receiver"/>
</dbReference>
<evidence type="ECO:0000313" key="6">
    <source>
        <dbReference type="EMBL" id="MBO1515871.1"/>
    </source>
</evidence>
<dbReference type="RefSeq" id="WP_207968880.1">
    <property type="nucleotide sequence ID" value="NZ_JAGBKN010000001.1"/>
</dbReference>
<keyword evidence="7" id="KW-1185">Reference proteome</keyword>
<dbReference type="PROSITE" id="PS51755">
    <property type="entry name" value="OMPR_PHOB"/>
    <property type="match status" value="1"/>
</dbReference>
<dbReference type="Pfam" id="PF00486">
    <property type="entry name" value="Trans_reg_C"/>
    <property type="match status" value="1"/>
</dbReference>
<evidence type="ECO:0000256" key="3">
    <source>
        <dbReference type="PROSITE-ProRule" id="PRU01091"/>
    </source>
</evidence>
<organism evidence="6 7">
    <name type="scientific">Psychrobacter halodurans</name>
    <dbReference type="NCBI Taxonomy" id="2818439"/>
    <lineage>
        <taxon>Bacteria</taxon>
        <taxon>Pseudomonadati</taxon>
        <taxon>Pseudomonadota</taxon>
        <taxon>Gammaproteobacteria</taxon>
        <taxon>Moraxellales</taxon>
        <taxon>Moraxellaceae</taxon>
        <taxon>Psychrobacter</taxon>
    </lineage>
</organism>